<reference evidence="1 2" key="1">
    <citation type="submission" date="2013-03" db="EMBL/GenBank/DDBJ databases">
        <title>Draft genome sequence of Gracibacillus halophilus YIM-C55.5, a moderately halophilic and thermophilic organism from the Xiaochaidamu salt lake.</title>
        <authorList>
            <person name="Sugumar T."/>
            <person name="Polireddy D.R."/>
            <person name="Antony A."/>
            <person name="Madhava Y.R."/>
            <person name="Sivakumar N."/>
        </authorList>
    </citation>
    <scope>NUCLEOTIDE SEQUENCE [LARGE SCALE GENOMIC DNA]</scope>
    <source>
        <strain evidence="1 2">YIM-C55.5</strain>
    </source>
</reference>
<evidence type="ECO:0000313" key="1">
    <source>
        <dbReference type="EMBL" id="ENH97175.1"/>
    </source>
</evidence>
<dbReference type="EMBL" id="APML01000022">
    <property type="protein sequence ID" value="ENH97175.1"/>
    <property type="molecule type" value="Genomic_DNA"/>
</dbReference>
<organism evidence="1 2">
    <name type="scientific">Gracilibacillus halophilus YIM-C55.5</name>
    <dbReference type="NCBI Taxonomy" id="1308866"/>
    <lineage>
        <taxon>Bacteria</taxon>
        <taxon>Bacillati</taxon>
        <taxon>Bacillota</taxon>
        <taxon>Bacilli</taxon>
        <taxon>Bacillales</taxon>
        <taxon>Bacillaceae</taxon>
        <taxon>Gracilibacillus</taxon>
    </lineage>
</organism>
<dbReference type="Proteomes" id="UP000012283">
    <property type="component" value="Unassembled WGS sequence"/>
</dbReference>
<protein>
    <submittedName>
        <fullName evidence="1">Uncharacterized protein</fullName>
    </submittedName>
</protein>
<dbReference type="PATRIC" id="fig|1308866.3.peg.1416"/>
<evidence type="ECO:0000313" key="2">
    <source>
        <dbReference type="Proteomes" id="UP000012283"/>
    </source>
</evidence>
<dbReference type="RefSeq" id="WP_003467153.1">
    <property type="nucleotide sequence ID" value="NZ_APML01000022.1"/>
</dbReference>
<proteinExistence type="predicted"/>
<keyword evidence="2" id="KW-1185">Reference proteome</keyword>
<comment type="caution">
    <text evidence="1">The sequence shown here is derived from an EMBL/GenBank/DDBJ whole genome shotgun (WGS) entry which is preliminary data.</text>
</comment>
<accession>N4WS11</accession>
<name>N4WS11_9BACI</name>
<gene>
    <name evidence="1" type="ORF">J416_07017</name>
</gene>
<sequence>MTNKDLPIFEDILTHSSSNICQLNACPERLQRLELPSPNSCLPQDTLEEVEQRIRAANQFLLNTALSSDFEENEVIHMPWKVWLDKTYKLPFAIAMNE</sequence>
<dbReference type="AlphaFoldDB" id="N4WS11"/>